<dbReference type="EMBL" id="JBIRYI010000001">
    <property type="protein sequence ID" value="MFI2485266.1"/>
    <property type="molecule type" value="Genomic_DNA"/>
</dbReference>
<sequence length="391" mass="41805">MRRWESLSAFLATPGHDTGLHSIAFPDGTLDVSFYGRPLGEDGPATVPVIFSGATKERNGTLGPYFSGQGISTELGTASISVADPTISDHGDLKLAWYAGCSRFHAERALHALLAGIVERYDVDLLLIGGSGGGFAALSAARAVGERARVLAWNPQTDLLAYEVTAVADYVRSAFPEALTSRLDPGDLQERETLRAYFEGRGIRTQLGGVGDRSATLVLQNTGDWHLEQHAKPYATRREMTVQQGVLTDGAGVVAIGDWGGGHSAPPREVTLLATRALLAGATPQAAYESVSDAFPQFFGASIASLRNITAENFALSSTPDGYRIDFVPPAAGLTFAFYVNSPEGVLEKIWYTPEPGIELTGTTAQRATSISCFVRNVIVEQERFEVPVNR</sequence>
<organism evidence="1 2">
    <name type="scientific">Promicromonospora kroppenstedtii</name>
    <dbReference type="NCBI Taxonomy" id="440482"/>
    <lineage>
        <taxon>Bacteria</taxon>
        <taxon>Bacillati</taxon>
        <taxon>Actinomycetota</taxon>
        <taxon>Actinomycetes</taxon>
        <taxon>Micrococcales</taxon>
        <taxon>Promicromonosporaceae</taxon>
        <taxon>Promicromonospora</taxon>
    </lineage>
</organism>
<name>A0ABW7XCQ4_9MICO</name>
<gene>
    <name evidence="1" type="ORF">ACH47X_00055</name>
</gene>
<dbReference type="SUPFAM" id="SSF53474">
    <property type="entry name" value="alpha/beta-Hydrolases"/>
    <property type="match status" value="1"/>
</dbReference>
<protein>
    <submittedName>
        <fullName evidence="1">Uncharacterized protein</fullName>
    </submittedName>
</protein>
<keyword evidence="2" id="KW-1185">Reference proteome</keyword>
<dbReference type="RefSeq" id="WP_397400244.1">
    <property type="nucleotide sequence ID" value="NZ_JBIRYI010000001.1"/>
</dbReference>
<evidence type="ECO:0000313" key="1">
    <source>
        <dbReference type="EMBL" id="MFI2485266.1"/>
    </source>
</evidence>
<dbReference type="InterPro" id="IPR029058">
    <property type="entry name" value="AB_hydrolase_fold"/>
</dbReference>
<proteinExistence type="predicted"/>
<evidence type="ECO:0000313" key="2">
    <source>
        <dbReference type="Proteomes" id="UP001611580"/>
    </source>
</evidence>
<reference evidence="1 2" key="1">
    <citation type="submission" date="2024-10" db="EMBL/GenBank/DDBJ databases">
        <title>The Natural Products Discovery Center: Release of the First 8490 Sequenced Strains for Exploring Actinobacteria Biosynthetic Diversity.</title>
        <authorList>
            <person name="Kalkreuter E."/>
            <person name="Kautsar S.A."/>
            <person name="Yang D."/>
            <person name="Bader C.D."/>
            <person name="Teijaro C.N."/>
            <person name="Fluegel L."/>
            <person name="Davis C.M."/>
            <person name="Simpson J.R."/>
            <person name="Lauterbach L."/>
            <person name="Steele A.D."/>
            <person name="Gui C."/>
            <person name="Meng S."/>
            <person name="Li G."/>
            <person name="Viehrig K."/>
            <person name="Ye F."/>
            <person name="Su P."/>
            <person name="Kiefer A.F."/>
            <person name="Nichols A."/>
            <person name="Cepeda A.J."/>
            <person name="Yan W."/>
            <person name="Fan B."/>
            <person name="Jiang Y."/>
            <person name="Adhikari A."/>
            <person name="Zheng C.-J."/>
            <person name="Schuster L."/>
            <person name="Cowan T.M."/>
            <person name="Smanski M.J."/>
            <person name="Chevrette M.G."/>
            <person name="De Carvalho L.P.S."/>
            <person name="Shen B."/>
        </authorList>
    </citation>
    <scope>NUCLEOTIDE SEQUENCE [LARGE SCALE GENOMIC DNA]</scope>
    <source>
        <strain evidence="1 2">NPDC019481</strain>
    </source>
</reference>
<dbReference type="Proteomes" id="UP001611580">
    <property type="component" value="Unassembled WGS sequence"/>
</dbReference>
<comment type="caution">
    <text evidence="1">The sequence shown here is derived from an EMBL/GenBank/DDBJ whole genome shotgun (WGS) entry which is preliminary data.</text>
</comment>
<accession>A0ABW7XCQ4</accession>